<protein>
    <submittedName>
        <fullName evidence="1">Uncharacterized protein</fullName>
    </submittedName>
</protein>
<accession>A0A6J5MB48</accession>
<dbReference type="EMBL" id="LR796421">
    <property type="protein sequence ID" value="CAB4143492.1"/>
    <property type="molecule type" value="Genomic_DNA"/>
</dbReference>
<evidence type="ECO:0000313" key="1">
    <source>
        <dbReference type="EMBL" id="CAB4143492.1"/>
    </source>
</evidence>
<proteinExistence type="predicted"/>
<sequence>MIYNIYNTKDASIHEQYKVLNTGLDAILQIDKTFVNSVPYNSRALVQFDLTKFTDNYATAILTQTASYYLRLTVVEADEIPLNYSMYAYPVSGSWNMGTGRFTTQPTSSDGASWQYRLSSENTSSAWATGSYAAGSTGFYATNPGGGTWYTGYAHSQSFNYQTADIVMDVTSTVRAWISGALDNNGFIVKRSDADEQSTDLLGSLKFFSKDTHTIYGPKLEMRYNDSIYHTTHSLVDFDDEVVVNLTNLRVQYGEGDRARFNISVRPKYPNRTFATSSDYLDTYQLISSSFYSIRDAHTNNVIIPFDEANTIISADSKGSYFKLNLDGLIAERYYRVLIKSKIDSTEQYIFDNNWIFKVSQ</sequence>
<reference evidence="1" key="1">
    <citation type="submission" date="2020-04" db="EMBL/GenBank/DDBJ databases">
        <authorList>
            <person name="Chiriac C."/>
            <person name="Salcher M."/>
            <person name="Ghai R."/>
            <person name="Kavagutti S V."/>
        </authorList>
    </citation>
    <scope>NUCLEOTIDE SEQUENCE</scope>
</reference>
<organism evidence="1">
    <name type="scientific">uncultured Caudovirales phage</name>
    <dbReference type="NCBI Taxonomy" id="2100421"/>
    <lineage>
        <taxon>Viruses</taxon>
        <taxon>Duplodnaviria</taxon>
        <taxon>Heunggongvirae</taxon>
        <taxon>Uroviricota</taxon>
        <taxon>Caudoviricetes</taxon>
        <taxon>Peduoviridae</taxon>
        <taxon>Maltschvirus</taxon>
        <taxon>Maltschvirus maltsch</taxon>
    </lineage>
</organism>
<name>A0A6J5MB48_9CAUD</name>
<gene>
    <name evidence="1" type="ORF">UFOVP450_152</name>
</gene>
<dbReference type="NCBIfam" id="NF033679">
    <property type="entry name" value="DNRLRE_dom"/>
    <property type="match status" value="1"/>
</dbReference>